<evidence type="ECO:0000313" key="2">
    <source>
        <dbReference type="Proteomes" id="UP000005467"/>
    </source>
</evidence>
<gene>
    <name evidence="1" type="ORF">HMPREF0027_1962</name>
</gene>
<reference evidence="1 2" key="1">
    <citation type="submission" date="2011-01" db="EMBL/GenBank/DDBJ databases">
        <authorList>
            <person name="Muzny D."/>
            <person name="Qin X."/>
            <person name="Deng J."/>
            <person name="Jiang H."/>
            <person name="Liu Y."/>
            <person name="Qu J."/>
            <person name="Song X.-Z."/>
            <person name="Zhang L."/>
            <person name="Thornton R."/>
            <person name="Coyle M."/>
            <person name="Francisco L."/>
            <person name="Jackson L."/>
            <person name="Javaid M."/>
            <person name="Korchina V."/>
            <person name="Kovar C."/>
            <person name="Mata R."/>
            <person name="Mathew T."/>
            <person name="Ngo R."/>
            <person name="Nguyen L."/>
            <person name="Nguyen N."/>
            <person name="Okwuonu G."/>
            <person name="Ongeri F."/>
            <person name="Pham C."/>
            <person name="Simmons D."/>
            <person name="Wilczek-Boney K."/>
            <person name="Hale W."/>
            <person name="Jakkamsetti A."/>
            <person name="Pham P."/>
            <person name="Ruth R."/>
            <person name="San Lucas F."/>
            <person name="Warren J."/>
            <person name="Zhang J."/>
            <person name="Zhao Z."/>
            <person name="Zhou C."/>
            <person name="Zhu D."/>
            <person name="Lee S."/>
            <person name="Bess C."/>
            <person name="Blankenburg K."/>
            <person name="Forbes L."/>
            <person name="Fu Q."/>
            <person name="Gubbala S."/>
            <person name="Hirani K."/>
            <person name="Jayaseelan J.C."/>
            <person name="Lara F."/>
            <person name="Munidasa M."/>
            <person name="Palculict T."/>
            <person name="Patil S."/>
            <person name="Pu L.-L."/>
            <person name="Saada N."/>
            <person name="Tang L."/>
            <person name="Weissenberger G."/>
            <person name="Zhu Y."/>
            <person name="Hemphill L."/>
            <person name="Shang Y."/>
            <person name="Youmans B."/>
            <person name="Ayvaz T."/>
            <person name="Ross M."/>
            <person name="Santibanez J."/>
            <person name="Aqrawi P."/>
            <person name="Gross S."/>
            <person name="Joshi V."/>
            <person name="Fowler G."/>
            <person name="Nazareth L."/>
            <person name="Reid J."/>
            <person name="Worley K."/>
            <person name="Petrosino J."/>
            <person name="Highlander S."/>
            <person name="Gibbs R."/>
        </authorList>
    </citation>
    <scope>NUCLEOTIDE SEQUENCE [LARGE SCALE GENOMIC DNA]</scope>
    <source>
        <strain evidence="1 2">ATCC 25976</strain>
    </source>
</reference>
<organism evidence="1 2">
    <name type="scientific">Actinobacillus ureae ATCC 25976</name>
    <dbReference type="NCBI Taxonomy" id="887324"/>
    <lineage>
        <taxon>Bacteria</taxon>
        <taxon>Pseudomonadati</taxon>
        <taxon>Pseudomonadota</taxon>
        <taxon>Gammaproteobacteria</taxon>
        <taxon>Pasteurellales</taxon>
        <taxon>Pasteurellaceae</taxon>
        <taxon>Actinobacillus</taxon>
    </lineage>
</organism>
<dbReference type="HOGENOM" id="CLU_3228509_0_0_6"/>
<proteinExistence type="predicted"/>
<dbReference type="AlphaFoldDB" id="E8KJE5"/>
<evidence type="ECO:0000313" key="1">
    <source>
        <dbReference type="EMBL" id="EFX90923.1"/>
    </source>
</evidence>
<comment type="caution">
    <text evidence="1">The sequence shown here is derived from an EMBL/GenBank/DDBJ whole genome shotgun (WGS) entry which is preliminary data.</text>
</comment>
<accession>E8KJE5</accession>
<dbReference type="Proteomes" id="UP000005467">
    <property type="component" value="Unassembled WGS sequence"/>
</dbReference>
<name>E8KJE5_9PAST</name>
<protein>
    <submittedName>
        <fullName evidence="1">Uncharacterized protein</fullName>
    </submittedName>
</protein>
<sequence>MFSLNYLIYQDYSDFVDKKKISGQICKIFCKFDRFNTLTILEN</sequence>
<keyword evidence="2" id="KW-1185">Reference proteome</keyword>
<dbReference type="EMBL" id="AEVG01000132">
    <property type="protein sequence ID" value="EFX90923.1"/>
    <property type="molecule type" value="Genomic_DNA"/>
</dbReference>